<proteinExistence type="predicted"/>
<sequence>MLGAVLGDACRVCSASMPGNAASNSVKFQLPPFFPEYSIVCARAYGITTFSGEFLFRSYNFDLSYKECIMED</sequence>
<keyword evidence="1" id="KW-1185">Reference proteome</keyword>
<protein>
    <submittedName>
        <fullName evidence="2">Uncharacterized protein</fullName>
    </submittedName>
</protein>
<dbReference type="Proteomes" id="UP000887565">
    <property type="component" value="Unplaced"/>
</dbReference>
<organism evidence="1 2">
    <name type="scientific">Romanomermis culicivorax</name>
    <name type="common">Nematode worm</name>
    <dbReference type="NCBI Taxonomy" id="13658"/>
    <lineage>
        <taxon>Eukaryota</taxon>
        <taxon>Metazoa</taxon>
        <taxon>Ecdysozoa</taxon>
        <taxon>Nematoda</taxon>
        <taxon>Enoplea</taxon>
        <taxon>Dorylaimia</taxon>
        <taxon>Mermithida</taxon>
        <taxon>Mermithoidea</taxon>
        <taxon>Mermithidae</taxon>
        <taxon>Romanomermis</taxon>
    </lineage>
</organism>
<accession>A0A915LB52</accession>
<dbReference type="AlphaFoldDB" id="A0A915LB52"/>
<evidence type="ECO:0000313" key="2">
    <source>
        <dbReference type="WBParaSite" id="nRc.2.0.1.t47588-RA"/>
    </source>
</evidence>
<evidence type="ECO:0000313" key="1">
    <source>
        <dbReference type="Proteomes" id="UP000887565"/>
    </source>
</evidence>
<reference evidence="2" key="1">
    <citation type="submission" date="2022-11" db="UniProtKB">
        <authorList>
            <consortium name="WormBaseParasite"/>
        </authorList>
    </citation>
    <scope>IDENTIFICATION</scope>
</reference>
<dbReference type="WBParaSite" id="nRc.2.0.1.t47588-RA">
    <property type="protein sequence ID" value="nRc.2.0.1.t47588-RA"/>
    <property type="gene ID" value="nRc.2.0.1.g47588"/>
</dbReference>
<name>A0A915LB52_ROMCU</name>